<dbReference type="SUPFAM" id="SSF46626">
    <property type="entry name" value="Cytochrome c"/>
    <property type="match status" value="1"/>
</dbReference>
<feature type="transmembrane region" description="Helical" evidence="20">
    <location>
        <begin position="495"/>
        <end position="518"/>
    </location>
</feature>
<feature type="transmembrane region" description="Helical" evidence="20">
    <location>
        <begin position="60"/>
        <end position="80"/>
    </location>
</feature>
<keyword evidence="13 20" id="KW-1133">Transmembrane helix</keyword>
<feature type="binding site" evidence="18">
    <location>
        <position position="206"/>
    </location>
    <ligand>
        <name>Cu cation</name>
        <dbReference type="ChEBI" id="CHEBI:23378"/>
        <label>B</label>
    </ligand>
</feature>
<dbReference type="PROSITE" id="PS51007">
    <property type="entry name" value="CYTC"/>
    <property type="match status" value="1"/>
</dbReference>
<comment type="catalytic activity">
    <reaction evidence="17">
        <text>4 Fe(II)-[cytochrome c] + O2 + 8 H(+)(in) = 4 Fe(III)-[cytochrome c] + 2 H2O + 4 H(+)(out)</text>
        <dbReference type="Rhea" id="RHEA:11436"/>
        <dbReference type="Rhea" id="RHEA-COMP:10350"/>
        <dbReference type="Rhea" id="RHEA-COMP:14399"/>
        <dbReference type="ChEBI" id="CHEBI:15377"/>
        <dbReference type="ChEBI" id="CHEBI:15378"/>
        <dbReference type="ChEBI" id="CHEBI:15379"/>
        <dbReference type="ChEBI" id="CHEBI:29033"/>
        <dbReference type="ChEBI" id="CHEBI:29034"/>
        <dbReference type="EC" id="7.1.1.9"/>
    </reaction>
</comment>
<feature type="transmembrane region" description="Helical" evidence="20">
    <location>
        <begin position="156"/>
        <end position="176"/>
    </location>
</feature>
<feature type="binding site" evidence="18">
    <location>
        <position position="257"/>
    </location>
    <ligand>
        <name>Cu cation</name>
        <dbReference type="ChEBI" id="CHEBI:23378"/>
        <label>B</label>
    </ligand>
</feature>
<dbReference type="EMBL" id="DSUJ01000008">
    <property type="protein sequence ID" value="HFI92102.1"/>
    <property type="molecule type" value="Genomic_DNA"/>
</dbReference>
<dbReference type="PANTHER" id="PTHR10422:SF29">
    <property type="entry name" value="CYTOCHROME C OXIDASE SUBUNIT 1 HOMOLOG, BACTEROID"/>
    <property type="match status" value="1"/>
</dbReference>
<accession>A0A7V3E874</accession>
<feature type="transmembrane region" description="Helical" evidence="20">
    <location>
        <begin position="12"/>
        <end position="40"/>
    </location>
</feature>
<dbReference type="InterPro" id="IPR036909">
    <property type="entry name" value="Cyt_c-like_dom_sf"/>
</dbReference>
<sequence>MELERFSYDNKIVRNFAFATMFWGVVGMFVGLLIATQLFAPELNFSVPFLTFGRIRPLHTNAVIFAFVGNAIFMGIYYSLPRLLKTQLYSKLLSNIHFWGWQLIIVAAAITLPLGFTTSKEYAELEWPIDIAITIVWVVFGINMIGTILKRRESHIYVAIWFYIATWVTVAVLHIVNSFEIPVTLFKSYSLYAGVQDALVQWWYGHNAVAFFLTTPYLGLMYYYLPKAANRPVYSYRLSILHFWTLIFIYIWAGPHHLLYSALPDWAQSLGTVFSIMLIAPSWGGMINGLLTLRGAWDRVRQDPILKFMVVAVTAYGMATFEGPTLSLKNVNAIAHFTDWIIAHVHVGALGWNGFLTFGILYWLIPRLWRTNLYSVKMANVHFWIGFLGIVFYALSMWFSGITQSLMWKQFNDLGTLQYPNFLETVLQIVPMYMIRATGGTLYLTGVVLMIYNLVKTMKQGSFLVEETAEAPALHPFKDPFKKGTRHRWLEGKPIYFTVASLIVILIGGIVEFVPTFLIKSNIPTIASVKPYTPLELQGRDIYIREACNSCHSQLVRPFRSETERYGEYSKAGEYVYDHPFLWGSKRTGPDLHRVGGKYPNSWHYLHMENPRSMSPGSLMPPYPWLLENDLNTSTTAAKISALRKIGVPYPEGYEDIANDELVKQADAIALDLQKNGIPAEPQKEIIALIAYLQRLGTDIKVNKQTVQK</sequence>
<dbReference type="GO" id="GO:0009060">
    <property type="term" value="P:aerobic respiration"/>
    <property type="evidence" value="ECO:0007669"/>
    <property type="project" value="InterPro"/>
</dbReference>
<feature type="domain" description="Cytochrome oxidase subunit I profile" evidence="21">
    <location>
        <begin position="2"/>
        <end position="483"/>
    </location>
</feature>
<evidence type="ECO:0000256" key="2">
    <source>
        <dbReference type="ARBA" id="ARBA00004651"/>
    </source>
</evidence>
<dbReference type="InterPro" id="IPR003468">
    <property type="entry name" value="Cyt_c_oxidase_monohaem-su/FixO"/>
</dbReference>
<dbReference type="EC" id="7.1.1.9" evidence="4"/>
<evidence type="ECO:0000256" key="9">
    <source>
        <dbReference type="ARBA" id="ARBA00022692"/>
    </source>
</evidence>
<evidence type="ECO:0000256" key="20">
    <source>
        <dbReference type="SAM" id="Phobius"/>
    </source>
</evidence>
<dbReference type="GO" id="GO:0005886">
    <property type="term" value="C:plasma membrane"/>
    <property type="evidence" value="ECO:0007669"/>
    <property type="project" value="UniProtKB-SubCell"/>
</dbReference>
<dbReference type="SUPFAM" id="SSF81442">
    <property type="entry name" value="Cytochrome c oxidase subunit I-like"/>
    <property type="match status" value="1"/>
</dbReference>
<dbReference type="NCBIfam" id="TIGR00781">
    <property type="entry name" value="ccoO"/>
    <property type="match status" value="1"/>
</dbReference>
<dbReference type="InterPro" id="IPR009056">
    <property type="entry name" value="Cyt_c-like_dom"/>
</dbReference>
<keyword evidence="8 19" id="KW-0679">Respiratory chain</keyword>
<feature type="transmembrane region" description="Helical" evidence="20">
    <location>
        <begin position="92"/>
        <end position="115"/>
    </location>
</feature>
<evidence type="ECO:0000256" key="5">
    <source>
        <dbReference type="ARBA" id="ARBA00022448"/>
    </source>
</evidence>
<dbReference type="GO" id="GO:0020037">
    <property type="term" value="F:heme binding"/>
    <property type="evidence" value="ECO:0007669"/>
    <property type="project" value="InterPro"/>
</dbReference>
<dbReference type="InterPro" id="IPR023616">
    <property type="entry name" value="Cyt_c_oxase-like_su1_dom"/>
</dbReference>
<feature type="binding site" description="axial binding residue" evidence="18">
    <location>
        <position position="346"/>
    </location>
    <ligand>
        <name>heme b</name>
        <dbReference type="ChEBI" id="CHEBI:60344"/>
        <label>1; low-spin</label>
    </ligand>
    <ligandPart>
        <name>Fe</name>
        <dbReference type="ChEBI" id="CHEBI:18248"/>
    </ligandPart>
</feature>
<dbReference type="GO" id="GO:0016491">
    <property type="term" value="F:oxidoreductase activity"/>
    <property type="evidence" value="ECO:0007669"/>
    <property type="project" value="UniProtKB-KW"/>
</dbReference>
<evidence type="ECO:0000259" key="21">
    <source>
        <dbReference type="PROSITE" id="PS50855"/>
    </source>
</evidence>
<evidence type="ECO:0000256" key="7">
    <source>
        <dbReference type="ARBA" id="ARBA00022617"/>
    </source>
</evidence>
<evidence type="ECO:0000256" key="4">
    <source>
        <dbReference type="ARBA" id="ARBA00012949"/>
    </source>
</evidence>
<feature type="transmembrane region" description="Helical" evidence="20">
    <location>
        <begin position="236"/>
        <end position="253"/>
    </location>
</feature>
<gene>
    <name evidence="23" type="primary">ccoN</name>
    <name evidence="23" type="ORF">ENS31_11340</name>
</gene>
<dbReference type="NCBIfam" id="TIGR00780">
    <property type="entry name" value="ccoN"/>
    <property type="match status" value="1"/>
</dbReference>
<evidence type="ECO:0000256" key="16">
    <source>
        <dbReference type="ARBA" id="ARBA00023136"/>
    </source>
</evidence>
<dbReference type="PANTHER" id="PTHR10422">
    <property type="entry name" value="CYTOCHROME C OXIDASE SUBUNIT 1"/>
    <property type="match status" value="1"/>
</dbReference>
<dbReference type="PROSITE" id="PS50855">
    <property type="entry name" value="COX1"/>
    <property type="match status" value="1"/>
</dbReference>
<evidence type="ECO:0000256" key="19">
    <source>
        <dbReference type="RuleBase" id="RU000370"/>
    </source>
</evidence>
<feature type="transmembrane region" description="Helical" evidence="20">
    <location>
        <begin position="341"/>
        <end position="365"/>
    </location>
</feature>
<keyword evidence="11" id="KW-1278">Translocase</keyword>
<feature type="binding site" description="axial binding residue" evidence="18">
    <location>
        <position position="344"/>
    </location>
    <ligand>
        <name>heme b</name>
        <dbReference type="ChEBI" id="CHEBI:60344"/>
        <label>2; high-spin</label>
    </ligand>
    <ligandPart>
        <name>Fe</name>
        <dbReference type="ChEBI" id="CHEBI:18248"/>
    </ligandPart>
</feature>
<comment type="subcellular location">
    <subcellularLocation>
        <location evidence="2">Cell membrane</location>
        <topology evidence="2">Multi-pass membrane protein</topology>
    </subcellularLocation>
</comment>
<evidence type="ECO:0000313" key="23">
    <source>
        <dbReference type="EMBL" id="HFI92102.1"/>
    </source>
</evidence>
<evidence type="ECO:0000256" key="13">
    <source>
        <dbReference type="ARBA" id="ARBA00022989"/>
    </source>
</evidence>
<dbReference type="Gene3D" id="1.20.210.10">
    <property type="entry name" value="Cytochrome c oxidase-like, subunit I domain"/>
    <property type="match status" value="1"/>
</dbReference>
<feature type="transmembrane region" description="Helical" evidence="20">
    <location>
        <begin position="273"/>
        <end position="293"/>
    </location>
</feature>
<evidence type="ECO:0000256" key="15">
    <source>
        <dbReference type="ARBA" id="ARBA00023008"/>
    </source>
</evidence>
<keyword evidence="7 18" id="KW-0349">Heme</keyword>
<dbReference type="Gene3D" id="1.10.760.10">
    <property type="entry name" value="Cytochrome c-like domain"/>
    <property type="match status" value="1"/>
</dbReference>
<feature type="transmembrane region" description="Helical" evidence="20">
    <location>
        <begin position="305"/>
        <end position="321"/>
    </location>
</feature>
<evidence type="ECO:0000256" key="18">
    <source>
        <dbReference type="PIRSR" id="PIRSR604677-50"/>
    </source>
</evidence>
<reference evidence="23" key="1">
    <citation type="journal article" date="2020" name="mSystems">
        <title>Genome- and Community-Level Interaction Insights into Carbon Utilization and Element Cycling Functions of Hydrothermarchaeota in Hydrothermal Sediment.</title>
        <authorList>
            <person name="Zhou Z."/>
            <person name="Liu Y."/>
            <person name="Xu W."/>
            <person name="Pan J."/>
            <person name="Luo Z.H."/>
            <person name="Li M."/>
        </authorList>
    </citation>
    <scope>NUCLEOTIDE SEQUENCE [LARGE SCALE GENOMIC DNA]</scope>
    <source>
        <strain evidence="23">SpSt-479</strain>
    </source>
</reference>
<evidence type="ECO:0000256" key="1">
    <source>
        <dbReference type="ARBA" id="ARBA00001970"/>
    </source>
</evidence>
<feature type="domain" description="Cytochrome c" evidence="22">
    <location>
        <begin position="534"/>
        <end position="697"/>
    </location>
</feature>
<evidence type="ECO:0000256" key="10">
    <source>
        <dbReference type="ARBA" id="ARBA00022723"/>
    </source>
</evidence>
<protein>
    <recommendedName>
        <fullName evidence="4">cytochrome-c oxidase</fullName>
        <ecNumber evidence="4">7.1.1.9</ecNumber>
    </recommendedName>
</protein>
<dbReference type="GO" id="GO:0046872">
    <property type="term" value="F:metal ion binding"/>
    <property type="evidence" value="ECO:0007669"/>
    <property type="project" value="UniProtKB-KW"/>
</dbReference>
<comment type="similarity">
    <text evidence="19">Belongs to the heme-copper respiratory oxidase family.</text>
</comment>
<keyword evidence="14 18" id="KW-0408">Iron</keyword>
<feature type="transmembrane region" description="Helical" evidence="20">
    <location>
        <begin position="381"/>
        <end position="399"/>
    </location>
</feature>
<comment type="cofactor">
    <cofactor evidence="1">
        <name>heme b</name>
        <dbReference type="ChEBI" id="CHEBI:60344"/>
    </cofactor>
</comment>
<evidence type="ECO:0000256" key="6">
    <source>
        <dbReference type="ARBA" id="ARBA00022475"/>
    </source>
</evidence>
<feature type="transmembrane region" description="Helical" evidence="20">
    <location>
        <begin position="202"/>
        <end position="224"/>
    </location>
</feature>
<keyword evidence="15" id="KW-0186">Copper</keyword>
<dbReference type="Pfam" id="PF00115">
    <property type="entry name" value="COX1"/>
    <property type="match status" value="1"/>
</dbReference>
<evidence type="ECO:0000256" key="8">
    <source>
        <dbReference type="ARBA" id="ARBA00022660"/>
    </source>
</evidence>
<keyword evidence="12 19" id="KW-0249">Electron transport</keyword>
<organism evidence="23">
    <name type="scientific">Ignavibacterium album</name>
    <dbReference type="NCBI Taxonomy" id="591197"/>
    <lineage>
        <taxon>Bacteria</taxon>
        <taxon>Pseudomonadati</taxon>
        <taxon>Ignavibacteriota</taxon>
        <taxon>Ignavibacteria</taxon>
        <taxon>Ignavibacteriales</taxon>
        <taxon>Ignavibacteriaceae</taxon>
        <taxon>Ignavibacterium</taxon>
    </lineage>
</organism>
<evidence type="ECO:0000256" key="14">
    <source>
        <dbReference type="ARBA" id="ARBA00023004"/>
    </source>
</evidence>
<dbReference type="GO" id="GO:0015990">
    <property type="term" value="P:electron transport coupled proton transport"/>
    <property type="evidence" value="ECO:0007669"/>
    <property type="project" value="TreeGrafter"/>
</dbReference>
<evidence type="ECO:0000259" key="22">
    <source>
        <dbReference type="PROSITE" id="PS51007"/>
    </source>
</evidence>
<dbReference type="InterPro" id="IPR004677">
    <property type="entry name" value="Cyt_c_oxidase_cbb3_su1"/>
</dbReference>
<dbReference type="InterPro" id="IPR000883">
    <property type="entry name" value="Cyt_C_Oxase_1"/>
</dbReference>
<name>A0A7V3E874_9BACT</name>
<dbReference type="GO" id="GO:0004129">
    <property type="term" value="F:cytochrome-c oxidase activity"/>
    <property type="evidence" value="ECO:0007669"/>
    <property type="project" value="UniProtKB-EC"/>
</dbReference>
<keyword evidence="16 20" id="KW-0472">Membrane</keyword>
<dbReference type="Pfam" id="PF02433">
    <property type="entry name" value="FixO"/>
    <property type="match status" value="1"/>
</dbReference>
<comment type="pathway">
    <text evidence="3">Energy metabolism; oxidative phosphorylation.</text>
</comment>
<dbReference type="GO" id="GO:0022904">
    <property type="term" value="P:respiratory electron transport chain"/>
    <property type="evidence" value="ECO:0007669"/>
    <property type="project" value="TreeGrafter"/>
</dbReference>
<feature type="transmembrane region" description="Helical" evidence="20">
    <location>
        <begin position="433"/>
        <end position="455"/>
    </location>
</feature>
<proteinExistence type="inferred from homology"/>
<evidence type="ECO:0000256" key="3">
    <source>
        <dbReference type="ARBA" id="ARBA00004673"/>
    </source>
</evidence>
<dbReference type="AlphaFoldDB" id="A0A7V3E874"/>
<evidence type="ECO:0000256" key="12">
    <source>
        <dbReference type="ARBA" id="ARBA00022982"/>
    </source>
</evidence>
<keyword evidence="23" id="KW-0560">Oxidoreductase</keyword>
<comment type="cofactor">
    <cofactor evidence="18">
        <name>heme</name>
        <dbReference type="ChEBI" id="CHEBI:30413"/>
    </cofactor>
    <text evidence="18">Binds 2 heme groups per subunit, denoted as high- and low-spin.</text>
</comment>
<dbReference type="InterPro" id="IPR036927">
    <property type="entry name" value="Cyt_c_oxase-like_su1_sf"/>
</dbReference>
<keyword evidence="9 19" id="KW-0812">Transmembrane</keyword>
<dbReference type="NCBIfam" id="NF011053">
    <property type="entry name" value="PRK14485.1"/>
    <property type="match status" value="1"/>
</dbReference>
<keyword evidence="10 18" id="KW-0479">Metal-binding</keyword>
<comment type="caution">
    <text evidence="23">The sequence shown here is derived from an EMBL/GenBank/DDBJ whole genome shotgun (WGS) entry which is preliminary data.</text>
</comment>
<dbReference type="PROSITE" id="PS00077">
    <property type="entry name" value="COX1_CUB"/>
    <property type="match status" value="1"/>
</dbReference>
<feature type="binding site" description="axial binding residue" evidence="18">
    <location>
        <position position="59"/>
    </location>
    <ligand>
        <name>heme b</name>
        <dbReference type="ChEBI" id="CHEBI:60344"/>
        <label>1; low-spin</label>
    </ligand>
    <ligandPart>
        <name>Fe</name>
        <dbReference type="ChEBI" id="CHEBI:18248"/>
    </ligandPart>
</feature>
<feature type="transmembrane region" description="Helical" evidence="20">
    <location>
        <begin position="127"/>
        <end position="149"/>
    </location>
</feature>
<comment type="cofactor">
    <cofactor evidence="18">
        <name>Cu(2+)</name>
        <dbReference type="ChEBI" id="CHEBI:29036"/>
    </cofactor>
    <text evidence="18">Binds 1 copper ion per subunit, denoted as copper B.</text>
</comment>
<keyword evidence="6" id="KW-1003">Cell membrane</keyword>
<evidence type="ECO:0000256" key="17">
    <source>
        <dbReference type="ARBA" id="ARBA00047816"/>
    </source>
</evidence>
<keyword evidence="5 19" id="KW-0813">Transport</keyword>
<dbReference type="CDD" id="cd01661">
    <property type="entry name" value="cbb3_Oxidase_I"/>
    <property type="match status" value="1"/>
</dbReference>
<evidence type="ECO:0000256" key="11">
    <source>
        <dbReference type="ARBA" id="ARBA00022967"/>
    </source>
</evidence>
<dbReference type="InterPro" id="IPR023615">
    <property type="entry name" value="Cyt_c_Oxase_su1_BS"/>
</dbReference>
<feature type="binding site" evidence="18">
    <location>
        <position position="256"/>
    </location>
    <ligand>
        <name>Cu cation</name>
        <dbReference type="ChEBI" id="CHEBI:23378"/>
        <label>B</label>
    </ligand>
</feature>
<dbReference type="NCBIfam" id="NF011055">
    <property type="entry name" value="PRK14487.1"/>
    <property type="match status" value="1"/>
</dbReference>